<comment type="subcellular location">
    <subcellularLocation>
        <location evidence="1">Cell membrane</location>
        <topology evidence="1">Single-pass type I membrane protein</topology>
    </subcellularLocation>
</comment>
<protein>
    <recommendedName>
        <fullName evidence="12">F5/8 type C domain-containing protein</fullName>
    </recommendedName>
</protein>
<evidence type="ECO:0000256" key="4">
    <source>
        <dbReference type="ARBA" id="ARBA00022729"/>
    </source>
</evidence>
<dbReference type="InterPro" id="IPR008979">
    <property type="entry name" value="Galactose-bd-like_sf"/>
</dbReference>
<keyword evidence="3 11" id="KW-0812">Transmembrane</keyword>
<evidence type="ECO:0000256" key="1">
    <source>
        <dbReference type="ARBA" id="ARBA00004251"/>
    </source>
</evidence>
<dbReference type="InterPro" id="IPR048525">
    <property type="entry name" value="DDR1-2_DS-like"/>
</dbReference>
<dbReference type="Pfam" id="PF00754">
    <property type="entry name" value="F5_F8_type_C"/>
    <property type="match status" value="1"/>
</dbReference>
<reference evidence="13 14" key="1">
    <citation type="submission" date="2022-05" db="EMBL/GenBank/DDBJ databases">
        <authorList>
            <consortium name="Genoscope - CEA"/>
            <person name="William W."/>
        </authorList>
    </citation>
    <scope>NUCLEOTIDE SEQUENCE [LARGE SCALE GENOMIC DNA]</scope>
</reference>
<evidence type="ECO:0000259" key="12">
    <source>
        <dbReference type="PROSITE" id="PS50022"/>
    </source>
</evidence>
<evidence type="ECO:0000256" key="11">
    <source>
        <dbReference type="SAM" id="Phobius"/>
    </source>
</evidence>
<keyword evidence="10" id="KW-0325">Glycoprotein</keyword>
<dbReference type="Gene3D" id="2.60.120.260">
    <property type="entry name" value="Galactose-binding domain-like"/>
    <property type="match status" value="1"/>
</dbReference>
<evidence type="ECO:0000256" key="8">
    <source>
        <dbReference type="ARBA" id="ARBA00023136"/>
    </source>
</evidence>
<keyword evidence="7 11" id="KW-1133">Transmembrane helix</keyword>
<evidence type="ECO:0000256" key="2">
    <source>
        <dbReference type="ARBA" id="ARBA00022475"/>
    </source>
</evidence>
<keyword evidence="5" id="KW-0547">Nucleotide-binding</keyword>
<evidence type="ECO:0000256" key="3">
    <source>
        <dbReference type="ARBA" id="ARBA00022692"/>
    </source>
</evidence>
<organism evidence="13 14">
    <name type="scientific">Porites evermanni</name>
    <dbReference type="NCBI Taxonomy" id="104178"/>
    <lineage>
        <taxon>Eukaryota</taxon>
        <taxon>Metazoa</taxon>
        <taxon>Cnidaria</taxon>
        <taxon>Anthozoa</taxon>
        <taxon>Hexacorallia</taxon>
        <taxon>Scleractinia</taxon>
        <taxon>Fungiina</taxon>
        <taxon>Poritidae</taxon>
        <taxon>Porites</taxon>
    </lineage>
</organism>
<evidence type="ECO:0000256" key="6">
    <source>
        <dbReference type="ARBA" id="ARBA00022840"/>
    </source>
</evidence>
<dbReference type="Pfam" id="PF21114">
    <property type="entry name" value="DDR1-2_DS-like"/>
    <property type="match status" value="1"/>
</dbReference>
<evidence type="ECO:0000256" key="7">
    <source>
        <dbReference type="ARBA" id="ARBA00022989"/>
    </source>
</evidence>
<keyword evidence="8 11" id="KW-0472">Membrane</keyword>
<dbReference type="PANTHER" id="PTHR46806:SF9">
    <property type="entry name" value="EGF-LIKE REPEAT AND DISCOIDIN I-LIKE DOMAIN-CONTAINING PROTEIN 3 PRECURSOR"/>
    <property type="match status" value="1"/>
</dbReference>
<evidence type="ECO:0000256" key="5">
    <source>
        <dbReference type="ARBA" id="ARBA00022741"/>
    </source>
</evidence>
<evidence type="ECO:0000256" key="9">
    <source>
        <dbReference type="ARBA" id="ARBA00023157"/>
    </source>
</evidence>
<name>A0ABN8M4W2_9CNID</name>
<accession>A0ABN8M4W2</accession>
<dbReference type="PROSITE" id="PS50022">
    <property type="entry name" value="FA58C_3"/>
    <property type="match status" value="1"/>
</dbReference>
<evidence type="ECO:0000256" key="10">
    <source>
        <dbReference type="ARBA" id="ARBA00023180"/>
    </source>
</evidence>
<dbReference type="InterPro" id="IPR050633">
    <property type="entry name" value="Neuropilin_MCO_CoagFactor"/>
</dbReference>
<keyword evidence="4" id="KW-0732">Signal</keyword>
<gene>
    <name evidence="13" type="ORF">PEVE_00018522</name>
</gene>
<keyword evidence="14" id="KW-1185">Reference proteome</keyword>
<proteinExistence type="predicted"/>
<dbReference type="Proteomes" id="UP001159427">
    <property type="component" value="Unassembled WGS sequence"/>
</dbReference>
<keyword evidence="6" id="KW-0067">ATP-binding</keyword>
<keyword evidence="2" id="KW-1003">Cell membrane</keyword>
<feature type="domain" description="F5/8 type C" evidence="12">
    <location>
        <begin position="69"/>
        <end position="226"/>
    </location>
</feature>
<evidence type="ECO:0000313" key="13">
    <source>
        <dbReference type="EMBL" id="CAH3023216.1"/>
    </source>
</evidence>
<dbReference type="EMBL" id="CALNXI010000251">
    <property type="protein sequence ID" value="CAH3023216.1"/>
    <property type="molecule type" value="Genomic_DNA"/>
</dbReference>
<feature type="transmembrane region" description="Helical" evidence="11">
    <location>
        <begin position="467"/>
        <end position="490"/>
    </location>
</feature>
<comment type="caution">
    <text evidence="13">The sequence shown here is derived from an EMBL/GenBank/DDBJ whole genome shotgun (WGS) entry which is preliminary data.</text>
</comment>
<keyword evidence="9" id="KW-1015">Disulfide bond</keyword>
<dbReference type="SMART" id="SM00231">
    <property type="entry name" value="FA58C"/>
    <property type="match status" value="1"/>
</dbReference>
<dbReference type="SUPFAM" id="SSF49785">
    <property type="entry name" value="Galactose-binding domain-like"/>
    <property type="match status" value="1"/>
</dbReference>
<dbReference type="InterPro" id="IPR000421">
    <property type="entry name" value="FA58C"/>
</dbReference>
<sequence length="611" mass="68933">MSNVSLCVHITFETSASNFGVWFFAQETTAFGKNAMTVASRGRELVKLVLLLMSFSSILASGYDDQSACDSPLAASVPDNRWTASSTLDTIKFGPHLARLSNTVETVGWCSPFSKEKKKRPFIELDLGQNMRITALSTAGVLIKSQSTGNYSFMYASQYFLSYKREDDKTWRRYHKNDVSVTLIKVNSSESHKQELLTPRIARYIRLVIVDVVGENLCLKMEVHGCPWTKHDGLISYKISQGNVRAAGKPGWSFLRDKGYDGNRLAFGTKLGVLYNGLGQLSDGVTGNLADWNDTGNPDWIKWIGWKDSLTPNPTITFQFSALRRFSSVRFHILNLPGQHEKMLFSKVILSFSKDGEYFSWKTIYEPSITKRTSMCNRAFWIEVNLEGHVGRDVTCDFQYYGRWVLISEVEFESVEISRGDGVLEKSSIAPLTTSNKVVTVLVNTTDEIKVDESSKDIASDDPWNRALIAGLAAGVVGALMLCALAVLICRRRKRRTRAEEIFDRNPIRIVNPSKKNSLNHRNDPGAAMRFDKLRMLEKGDEEEEDEEEEMGSMSEKCNLNNISNMEMRDFLKVDEMACRNLRPESTEISIEEEKAAVLEEMRKVSESSDD</sequence>
<dbReference type="PANTHER" id="PTHR46806">
    <property type="entry name" value="F5/8 TYPE C DOMAIN-CONTAINING PROTEIN"/>
    <property type="match status" value="1"/>
</dbReference>
<evidence type="ECO:0000313" key="14">
    <source>
        <dbReference type="Proteomes" id="UP001159427"/>
    </source>
</evidence>
<dbReference type="Gene3D" id="2.60.120.1190">
    <property type="match status" value="1"/>
</dbReference>